<dbReference type="PANTHER" id="PTHR12390">
    <property type="entry name" value="UROPORPHYRINOGEN III SYNTHASE"/>
    <property type="match status" value="1"/>
</dbReference>
<gene>
    <name evidence="2" type="ORF">CJD36_012755</name>
</gene>
<evidence type="ECO:0000313" key="2">
    <source>
        <dbReference type="EMBL" id="PQJ10834.1"/>
    </source>
</evidence>
<dbReference type="CDD" id="cd06578">
    <property type="entry name" value="HemD"/>
    <property type="match status" value="1"/>
</dbReference>
<dbReference type="InterPro" id="IPR003754">
    <property type="entry name" value="4pyrrol_synth_uPrphyn_synth"/>
</dbReference>
<dbReference type="InterPro" id="IPR039793">
    <property type="entry name" value="UROS/Hem4"/>
</dbReference>
<reference evidence="2 3" key="1">
    <citation type="submission" date="2018-01" db="EMBL/GenBank/DDBJ databases">
        <title>A novel member of the phylum Bacteroidetes isolated from glacier ice.</title>
        <authorList>
            <person name="Liu Q."/>
            <person name="Xin Y.-H."/>
        </authorList>
    </citation>
    <scope>NUCLEOTIDE SEQUENCE [LARGE SCALE GENOMIC DNA]</scope>
    <source>
        <strain evidence="2 3">RB1R16</strain>
    </source>
</reference>
<dbReference type="Gene3D" id="3.40.50.10090">
    <property type="match status" value="2"/>
</dbReference>
<dbReference type="RefSeq" id="WP_105039561.1">
    <property type="nucleotide sequence ID" value="NZ_PPSL01000003.1"/>
</dbReference>
<proteinExistence type="predicted"/>
<dbReference type="GO" id="GO:0006780">
    <property type="term" value="P:uroporphyrinogen III biosynthetic process"/>
    <property type="evidence" value="ECO:0007669"/>
    <property type="project" value="InterPro"/>
</dbReference>
<dbReference type="Pfam" id="PF02602">
    <property type="entry name" value="HEM4"/>
    <property type="match status" value="1"/>
</dbReference>
<dbReference type="GO" id="GO:0005829">
    <property type="term" value="C:cytosol"/>
    <property type="evidence" value="ECO:0007669"/>
    <property type="project" value="TreeGrafter"/>
</dbReference>
<sequence length="265" mass="29785">MAKVVTSKKKGAEKKEVKINNILITQPRPETDKSPYFDLAKKFDVKIDFHPFIRVEGLSGKEFRKQKVDIAEHTAMILTSRSAVDHFFRICEELKVKVSQDMKYFCITEAVALYLQKFILYRKRKVFFSADGSTAGLLEIIGKHKTNEKFILPLSDSGKNDIAQFMIKHSVKYAEAALYRTVSNDISEVMQSSYDIIVFFSPYSVQTLFDHSPEFNQNGTLIGAFGPTTAKAVEDHGLRLDIKAPATNAPSMVAALDGYLGAIKK</sequence>
<protein>
    <submittedName>
        <fullName evidence="2">Uroporphyrinogen-III synthase</fullName>
    </submittedName>
</protein>
<evidence type="ECO:0000313" key="3">
    <source>
        <dbReference type="Proteomes" id="UP000239872"/>
    </source>
</evidence>
<dbReference type="AlphaFoldDB" id="A0A2S7SVS8"/>
<organism evidence="2 3">
    <name type="scientific">Flavipsychrobacter stenotrophus</name>
    <dbReference type="NCBI Taxonomy" id="2077091"/>
    <lineage>
        <taxon>Bacteria</taxon>
        <taxon>Pseudomonadati</taxon>
        <taxon>Bacteroidota</taxon>
        <taxon>Chitinophagia</taxon>
        <taxon>Chitinophagales</taxon>
        <taxon>Chitinophagaceae</taxon>
        <taxon>Flavipsychrobacter</taxon>
    </lineage>
</organism>
<dbReference type="InterPro" id="IPR036108">
    <property type="entry name" value="4pyrrol_syn_uPrphyn_synt_sf"/>
</dbReference>
<comment type="caution">
    <text evidence="2">The sequence shown here is derived from an EMBL/GenBank/DDBJ whole genome shotgun (WGS) entry which is preliminary data.</text>
</comment>
<dbReference type="OrthoDB" id="1149788at2"/>
<dbReference type="SUPFAM" id="SSF69618">
    <property type="entry name" value="HemD-like"/>
    <property type="match status" value="1"/>
</dbReference>
<name>A0A2S7SVS8_9BACT</name>
<accession>A0A2S7SVS8</accession>
<evidence type="ECO:0000259" key="1">
    <source>
        <dbReference type="Pfam" id="PF02602"/>
    </source>
</evidence>
<dbReference type="EMBL" id="PPSL01000003">
    <property type="protein sequence ID" value="PQJ10834.1"/>
    <property type="molecule type" value="Genomic_DNA"/>
</dbReference>
<keyword evidence="3" id="KW-1185">Reference proteome</keyword>
<dbReference type="PANTHER" id="PTHR12390:SF0">
    <property type="entry name" value="UROPORPHYRINOGEN-III SYNTHASE"/>
    <property type="match status" value="1"/>
</dbReference>
<dbReference type="Proteomes" id="UP000239872">
    <property type="component" value="Unassembled WGS sequence"/>
</dbReference>
<feature type="domain" description="Tetrapyrrole biosynthesis uroporphyrinogen III synthase" evidence="1">
    <location>
        <begin position="42"/>
        <end position="253"/>
    </location>
</feature>
<dbReference type="GO" id="GO:0004852">
    <property type="term" value="F:uroporphyrinogen-III synthase activity"/>
    <property type="evidence" value="ECO:0007669"/>
    <property type="project" value="InterPro"/>
</dbReference>